<keyword evidence="3" id="KW-0238">DNA-binding</keyword>
<dbReference type="AlphaFoldDB" id="A0A1B7M048"/>
<dbReference type="EMBL" id="LXEY01000017">
    <property type="protein sequence ID" value="OAV61278.1"/>
    <property type="molecule type" value="Genomic_DNA"/>
</dbReference>
<dbReference type="Pfam" id="PF00126">
    <property type="entry name" value="HTH_1"/>
    <property type="match status" value="1"/>
</dbReference>
<dbReference type="Gene3D" id="1.10.10.10">
    <property type="entry name" value="Winged helix-like DNA-binding domain superfamily/Winged helix DNA-binding domain"/>
    <property type="match status" value="1"/>
</dbReference>
<dbReference type="InterPro" id="IPR000847">
    <property type="entry name" value="LysR_HTH_N"/>
</dbReference>
<accession>A0A1B7M048</accession>
<name>A0A1B7M048_9MICC</name>
<evidence type="ECO:0000256" key="4">
    <source>
        <dbReference type="ARBA" id="ARBA00023163"/>
    </source>
</evidence>
<evidence type="ECO:0000256" key="2">
    <source>
        <dbReference type="ARBA" id="ARBA00023015"/>
    </source>
</evidence>
<comment type="caution">
    <text evidence="6">The sequence shown here is derived from an EMBL/GenBank/DDBJ whole genome shotgun (WGS) entry which is preliminary data.</text>
</comment>
<evidence type="ECO:0000256" key="1">
    <source>
        <dbReference type="ARBA" id="ARBA00009437"/>
    </source>
</evidence>
<proteinExistence type="inferred from homology"/>
<dbReference type="Pfam" id="PF03466">
    <property type="entry name" value="LysR_substrate"/>
    <property type="match status" value="1"/>
</dbReference>
<dbReference type="GO" id="GO:0003700">
    <property type="term" value="F:DNA-binding transcription factor activity"/>
    <property type="evidence" value="ECO:0007669"/>
    <property type="project" value="InterPro"/>
</dbReference>
<dbReference type="CDD" id="cd08414">
    <property type="entry name" value="PBP2_LTTR_aromatics_like"/>
    <property type="match status" value="1"/>
</dbReference>
<evidence type="ECO:0000313" key="7">
    <source>
        <dbReference type="Proteomes" id="UP000078292"/>
    </source>
</evidence>
<evidence type="ECO:0000259" key="5">
    <source>
        <dbReference type="PROSITE" id="PS50931"/>
    </source>
</evidence>
<dbReference type="Proteomes" id="UP000078292">
    <property type="component" value="Unassembled WGS sequence"/>
</dbReference>
<dbReference type="PANTHER" id="PTHR30346">
    <property type="entry name" value="TRANSCRIPTIONAL DUAL REGULATOR HCAR-RELATED"/>
    <property type="match status" value="1"/>
</dbReference>
<dbReference type="SUPFAM" id="SSF46785">
    <property type="entry name" value="Winged helix' DNA-binding domain"/>
    <property type="match status" value="1"/>
</dbReference>
<reference evidence="6 7" key="1">
    <citation type="submission" date="2016-04" db="EMBL/GenBank/DDBJ databases">
        <title>First whole genome shotgun sequence of the bacterium Enteractinococcus sp. strain UASWS1574.</title>
        <authorList>
            <person name="Crovadore J."/>
            <person name="Chablais R."/>
            <person name="Lefort F."/>
        </authorList>
    </citation>
    <scope>NUCLEOTIDE SEQUENCE [LARGE SCALE GENOMIC DNA]</scope>
    <source>
        <strain evidence="6 7">UASWS1574</strain>
    </source>
</reference>
<dbReference type="FunFam" id="1.10.10.10:FF:000001">
    <property type="entry name" value="LysR family transcriptional regulator"/>
    <property type="match status" value="1"/>
</dbReference>
<dbReference type="InterPro" id="IPR036390">
    <property type="entry name" value="WH_DNA-bd_sf"/>
</dbReference>
<dbReference type="PRINTS" id="PR00039">
    <property type="entry name" value="HTHLYSR"/>
</dbReference>
<dbReference type="GO" id="GO:0003677">
    <property type="term" value="F:DNA binding"/>
    <property type="evidence" value="ECO:0007669"/>
    <property type="project" value="UniProtKB-KW"/>
</dbReference>
<dbReference type="InterPro" id="IPR005119">
    <property type="entry name" value="LysR_subst-bd"/>
</dbReference>
<dbReference type="GO" id="GO:0032993">
    <property type="term" value="C:protein-DNA complex"/>
    <property type="evidence" value="ECO:0007669"/>
    <property type="project" value="TreeGrafter"/>
</dbReference>
<gene>
    <name evidence="6" type="ORF">A6F49_09670</name>
</gene>
<feature type="domain" description="HTH lysR-type" evidence="5">
    <location>
        <begin position="1"/>
        <end position="58"/>
    </location>
</feature>
<evidence type="ECO:0000313" key="6">
    <source>
        <dbReference type="EMBL" id="OAV61278.1"/>
    </source>
</evidence>
<protein>
    <submittedName>
        <fullName evidence="6">LysR family transcriptional regulator</fullName>
    </submittedName>
</protein>
<keyword evidence="7" id="KW-1185">Reference proteome</keyword>
<dbReference type="PANTHER" id="PTHR30346:SF28">
    <property type="entry name" value="HTH-TYPE TRANSCRIPTIONAL REGULATOR CYNR"/>
    <property type="match status" value="1"/>
</dbReference>
<dbReference type="PROSITE" id="PS50931">
    <property type="entry name" value="HTH_LYSR"/>
    <property type="match status" value="1"/>
</dbReference>
<dbReference type="Gene3D" id="3.40.190.10">
    <property type="entry name" value="Periplasmic binding protein-like II"/>
    <property type="match status" value="2"/>
</dbReference>
<keyword evidence="2" id="KW-0805">Transcription regulation</keyword>
<dbReference type="SUPFAM" id="SSF53850">
    <property type="entry name" value="Periplasmic binding protein-like II"/>
    <property type="match status" value="1"/>
</dbReference>
<comment type="similarity">
    <text evidence="1">Belongs to the LysR transcriptional regulatory family.</text>
</comment>
<dbReference type="InterPro" id="IPR036388">
    <property type="entry name" value="WH-like_DNA-bd_sf"/>
</dbReference>
<sequence length="301" mass="33180">MEVKQAEAFLAVAVELHFGRAAGRLRIAQPPLSRMIKQLERQLGVELFIRSTRSVELTAIGQALLDPARKLVAASQEAVETVLHVSAGKIGRVRIGFAGASTYQTVGDISRQLRSQHPGLTLDVHSAMFSPNALQHVLDQELELAIGRWDFLPPELDSLILAQEEVIVALPPNHRFADNESIAMRDLADENWISLPIDSGSALHNRLIHLAFVAGFTPRITQTAPDSWAQLVLVEVQSGCAITLNSVRRHLPDLGVRFKTIADSPNPPLDVRLIWRKDNLTPPVQAAIDVARELFPEPEQN</sequence>
<keyword evidence="4" id="KW-0804">Transcription</keyword>
<dbReference type="OrthoDB" id="3636008at2"/>
<dbReference type="STRING" id="1837282.A6F49_09670"/>
<organism evidence="6 7">
    <name type="scientific">Enteractinococcus helveticum</name>
    <dbReference type="NCBI Taxonomy" id="1837282"/>
    <lineage>
        <taxon>Bacteria</taxon>
        <taxon>Bacillati</taxon>
        <taxon>Actinomycetota</taxon>
        <taxon>Actinomycetes</taxon>
        <taxon>Micrococcales</taxon>
        <taxon>Micrococcaceae</taxon>
    </lineage>
</organism>
<evidence type="ECO:0000256" key="3">
    <source>
        <dbReference type="ARBA" id="ARBA00023125"/>
    </source>
</evidence>